<sequence>MTTAIRSHSRYTFPLSVIASPSDLPLGLFAADDGRGMKARRELIPFPPLILRSLRFARLNETQGKSPDLFVNGSTYADRTWSPDKQMGFDFDPVKRQR</sequence>
<evidence type="ECO:0000313" key="2">
    <source>
        <dbReference type="EMBL" id="CAH1440219.1"/>
    </source>
</evidence>
<organism evidence="2 3">
    <name type="scientific">Lactuca virosa</name>
    <dbReference type="NCBI Taxonomy" id="75947"/>
    <lineage>
        <taxon>Eukaryota</taxon>
        <taxon>Viridiplantae</taxon>
        <taxon>Streptophyta</taxon>
        <taxon>Embryophyta</taxon>
        <taxon>Tracheophyta</taxon>
        <taxon>Spermatophyta</taxon>
        <taxon>Magnoliopsida</taxon>
        <taxon>eudicotyledons</taxon>
        <taxon>Gunneridae</taxon>
        <taxon>Pentapetalae</taxon>
        <taxon>asterids</taxon>
        <taxon>campanulids</taxon>
        <taxon>Asterales</taxon>
        <taxon>Asteraceae</taxon>
        <taxon>Cichorioideae</taxon>
        <taxon>Cichorieae</taxon>
        <taxon>Lactucinae</taxon>
        <taxon>Lactuca</taxon>
    </lineage>
</organism>
<evidence type="ECO:0000313" key="3">
    <source>
        <dbReference type="Proteomes" id="UP001157418"/>
    </source>
</evidence>
<proteinExistence type="predicted"/>
<dbReference type="EMBL" id="CAKMRJ010005412">
    <property type="protein sequence ID" value="CAH1440219.1"/>
    <property type="molecule type" value="Genomic_DNA"/>
</dbReference>
<dbReference type="Proteomes" id="UP001157418">
    <property type="component" value="Unassembled WGS sequence"/>
</dbReference>
<dbReference type="EMBL" id="CAKMRJ010005412">
    <property type="protein sequence ID" value="CAH1440193.1"/>
    <property type="molecule type" value="Genomic_DNA"/>
</dbReference>
<gene>
    <name evidence="1" type="ORF">LVIROSA_LOCUS26347</name>
    <name evidence="2" type="ORF">LVIROSA_LOCUS26373</name>
</gene>
<protein>
    <submittedName>
        <fullName evidence="2">Uncharacterized protein</fullName>
    </submittedName>
</protein>
<dbReference type="AlphaFoldDB" id="A0AAU9NQS0"/>
<evidence type="ECO:0000313" key="1">
    <source>
        <dbReference type="EMBL" id="CAH1440193.1"/>
    </source>
</evidence>
<name>A0AAU9NQS0_9ASTR</name>
<reference evidence="2 3" key="1">
    <citation type="submission" date="2022-01" db="EMBL/GenBank/DDBJ databases">
        <authorList>
            <person name="Xiong W."/>
            <person name="Schranz E."/>
        </authorList>
    </citation>
    <scope>NUCLEOTIDE SEQUENCE [LARGE SCALE GENOMIC DNA]</scope>
</reference>
<accession>A0AAU9NQS0</accession>
<keyword evidence="3" id="KW-1185">Reference proteome</keyword>
<comment type="caution">
    <text evidence="2">The sequence shown here is derived from an EMBL/GenBank/DDBJ whole genome shotgun (WGS) entry which is preliminary data.</text>
</comment>